<sequence length="748" mass="82841">MTTENTPTPTLREQLDRSESLFAQTGHYQGLTALPNLEQDPLKFESFHSRLLSTIISTRETMKYIASSPAVRDFEEFVIGLYTPEGDAIALSSGIMVHVHTLSEFIKFMIKNGYEDNPKIRPGDIFENNEVWAGGVHTPDVMTVIPVFHGEELIAWVGAVSHELEAGTYEGPGMSVLTPDRYGEGLHISAEKVGENDEFRNDYLLRLRMGLRNANWWILDDKAKLSGCLMVRDALAKIIDTFGLDYYKAATKELIEEGRREFIKRVKTTMVPGTYRGLTMPVHKRSHVPFVHPLANNDFIDLVRQEMTVTGDGRIELDYEGSTGWSFHPFNCAPGPMNGGFWITLTQLLNYDGRVNDGAYLAVKQYLPEGSIVNANYQGVATSLAWWTLIPIFANIWRLIGISWYARGFIEEILMSTPTCMVGVTGFDQFGGPTGYNNFEMAGESFGARGVADGMDCGSPIWNSEGIQGDAEVWELTGPNTYLGRSFVADHQGYGRFRGGSAWQSLWMVRNSDVVNVTLSGSGCMNGGVFHKGLFGGYPPAGWKCLWATGTNVADLIARGEKLPSSLEEAERMLSDGTITAEDWYCGPDNQWSPTLREGDLFGVLYYGGVGYGDPLEREVPAIEKDLANGLMTVEGAAAVYGYRGDEATTSAEREARRTARLERSVPAQEWWAAERARAQAGDVSEMVHHTFARSAKLSDALVEQYKAFWQIDEFPYTETGEADFTAPAPVGFYYPSSSSRPRPDAAS</sequence>
<name>A0ABW1J6G6_9PSEU</name>
<dbReference type="RefSeq" id="WP_379587130.1">
    <property type="nucleotide sequence ID" value="NZ_JBHSQW010000039.1"/>
</dbReference>
<accession>A0ABW1J6G6</accession>
<evidence type="ECO:0000313" key="2">
    <source>
        <dbReference type="EMBL" id="MFC5996458.1"/>
    </source>
</evidence>
<evidence type="ECO:0000313" key="3">
    <source>
        <dbReference type="Proteomes" id="UP001596302"/>
    </source>
</evidence>
<protein>
    <submittedName>
        <fullName evidence="2">Hydantoinase B/oxoprolinase family protein</fullName>
    </submittedName>
</protein>
<dbReference type="InterPro" id="IPR045079">
    <property type="entry name" value="Oxoprolinase-like"/>
</dbReference>
<evidence type="ECO:0000259" key="1">
    <source>
        <dbReference type="Pfam" id="PF02538"/>
    </source>
</evidence>
<dbReference type="PANTHER" id="PTHR11365">
    <property type="entry name" value="5-OXOPROLINASE RELATED"/>
    <property type="match status" value="1"/>
</dbReference>
<proteinExistence type="predicted"/>
<dbReference type="EMBL" id="JBHSQW010000039">
    <property type="protein sequence ID" value="MFC5996458.1"/>
    <property type="molecule type" value="Genomic_DNA"/>
</dbReference>
<gene>
    <name evidence="2" type="ORF">ACFQE5_19830</name>
</gene>
<dbReference type="Proteomes" id="UP001596302">
    <property type="component" value="Unassembled WGS sequence"/>
</dbReference>
<reference evidence="3" key="1">
    <citation type="journal article" date="2019" name="Int. J. Syst. Evol. Microbiol.">
        <title>The Global Catalogue of Microorganisms (GCM) 10K type strain sequencing project: providing services to taxonomists for standard genome sequencing and annotation.</title>
        <authorList>
            <consortium name="The Broad Institute Genomics Platform"/>
            <consortium name="The Broad Institute Genome Sequencing Center for Infectious Disease"/>
            <person name="Wu L."/>
            <person name="Ma J."/>
        </authorList>
    </citation>
    <scope>NUCLEOTIDE SEQUENCE [LARGE SCALE GENOMIC DNA]</scope>
    <source>
        <strain evidence="3">CCM 8391</strain>
    </source>
</reference>
<keyword evidence="3" id="KW-1185">Reference proteome</keyword>
<dbReference type="Pfam" id="PF02538">
    <property type="entry name" value="Hydantoinase_B"/>
    <property type="match status" value="1"/>
</dbReference>
<dbReference type="PANTHER" id="PTHR11365:SF23">
    <property type="entry name" value="HYPOTHETICAL 5-OXOPROLINASE (EUROFUNG)-RELATED"/>
    <property type="match status" value="1"/>
</dbReference>
<dbReference type="InterPro" id="IPR003692">
    <property type="entry name" value="Hydantoinase_B"/>
</dbReference>
<feature type="domain" description="Hydantoinase B/oxoprolinase" evidence="1">
    <location>
        <begin position="40"/>
        <end position="615"/>
    </location>
</feature>
<comment type="caution">
    <text evidence="2">The sequence shown here is derived from an EMBL/GenBank/DDBJ whole genome shotgun (WGS) entry which is preliminary data.</text>
</comment>
<organism evidence="2 3">
    <name type="scientific">Pseudonocardia hispaniensis</name>
    <dbReference type="NCBI Taxonomy" id="904933"/>
    <lineage>
        <taxon>Bacteria</taxon>
        <taxon>Bacillati</taxon>
        <taxon>Actinomycetota</taxon>
        <taxon>Actinomycetes</taxon>
        <taxon>Pseudonocardiales</taxon>
        <taxon>Pseudonocardiaceae</taxon>
        <taxon>Pseudonocardia</taxon>
    </lineage>
</organism>